<keyword evidence="7" id="KW-0408">Iron</keyword>
<dbReference type="AlphaFoldDB" id="A0A9E2L504"/>
<evidence type="ECO:0000256" key="1">
    <source>
        <dbReference type="ARBA" id="ARBA00004571"/>
    </source>
</evidence>
<evidence type="ECO:0000256" key="5">
    <source>
        <dbReference type="ARBA" id="ARBA00022692"/>
    </source>
</evidence>
<organism evidence="14 15">
    <name type="scientific">Candidatus Paraprevotella stercoravium</name>
    <dbReference type="NCBI Taxonomy" id="2838725"/>
    <lineage>
        <taxon>Bacteria</taxon>
        <taxon>Pseudomonadati</taxon>
        <taxon>Bacteroidota</taxon>
        <taxon>Bacteroidia</taxon>
        <taxon>Bacteroidales</taxon>
        <taxon>Prevotellaceae</taxon>
        <taxon>Paraprevotella</taxon>
    </lineage>
</organism>
<comment type="similarity">
    <text evidence="11">Belongs to the TonB-dependent receptor family.</text>
</comment>
<evidence type="ECO:0000256" key="2">
    <source>
        <dbReference type="ARBA" id="ARBA00022448"/>
    </source>
</evidence>
<gene>
    <name evidence="14" type="ORF">H9789_04630</name>
</gene>
<dbReference type="InterPro" id="IPR037066">
    <property type="entry name" value="Plug_dom_sf"/>
</dbReference>
<evidence type="ECO:0000256" key="9">
    <source>
        <dbReference type="ARBA" id="ARBA00023136"/>
    </source>
</evidence>
<comment type="subcellular location">
    <subcellularLocation>
        <location evidence="1 11">Cell outer membrane</location>
        <topology evidence="1 11">Multi-pass membrane protein</topology>
    </subcellularLocation>
</comment>
<keyword evidence="6" id="KW-0732">Signal</keyword>
<keyword evidence="9 11" id="KW-0472">Membrane</keyword>
<dbReference type="GO" id="GO:0009279">
    <property type="term" value="C:cell outer membrane"/>
    <property type="evidence" value="ECO:0007669"/>
    <property type="project" value="UniProtKB-SubCell"/>
</dbReference>
<dbReference type="GO" id="GO:0015344">
    <property type="term" value="F:siderophore uptake transmembrane transporter activity"/>
    <property type="evidence" value="ECO:0007669"/>
    <property type="project" value="TreeGrafter"/>
</dbReference>
<keyword evidence="10 11" id="KW-0998">Cell outer membrane</keyword>
<evidence type="ECO:0000313" key="15">
    <source>
        <dbReference type="Proteomes" id="UP000823865"/>
    </source>
</evidence>
<dbReference type="Pfam" id="PF14905">
    <property type="entry name" value="OMP_b-brl_3"/>
    <property type="match status" value="1"/>
</dbReference>
<dbReference type="EMBL" id="JAHLFU010000086">
    <property type="protein sequence ID" value="MBU3853091.1"/>
    <property type="molecule type" value="Genomic_DNA"/>
</dbReference>
<dbReference type="InterPro" id="IPR041700">
    <property type="entry name" value="OMP_b-brl_3"/>
</dbReference>
<evidence type="ECO:0000259" key="13">
    <source>
        <dbReference type="Pfam" id="PF14905"/>
    </source>
</evidence>
<keyword evidence="14" id="KW-0675">Receptor</keyword>
<dbReference type="Pfam" id="PF07715">
    <property type="entry name" value="Plug"/>
    <property type="match status" value="1"/>
</dbReference>
<evidence type="ECO:0000313" key="14">
    <source>
        <dbReference type="EMBL" id="MBU3853091.1"/>
    </source>
</evidence>
<dbReference type="PANTHER" id="PTHR32552:SF68">
    <property type="entry name" value="FERRICHROME OUTER MEMBRANE TRANSPORTER_PHAGE RECEPTOR"/>
    <property type="match status" value="1"/>
</dbReference>
<dbReference type="PANTHER" id="PTHR32552">
    <property type="entry name" value="FERRICHROME IRON RECEPTOR-RELATED"/>
    <property type="match status" value="1"/>
</dbReference>
<feature type="domain" description="TonB-dependent receptor plug" evidence="12">
    <location>
        <begin position="46"/>
        <end position="154"/>
    </location>
</feature>
<accession>A0A9E2L504</accession>
<dbReference type="Proteomes" id="UP000823865">
    <property type="component" value="Unassembled WGS sequence"/>
</dbReference>
<keyword evidence="4" id="KW-0410">Iron transport</keyword>
<dbReference type="InterPro" id="IPR039426">
    <property type="entry name" value="TonB-dep_rcpt-like"/>
</dbReference>
<evidence type="ECO:0000256" key="10">
    <source>
        <dbReference type="ARBA" id="ARBA00023237"/>
    </source>
</evidence>
<evidence type="ECO:0000259" key="12">
    <source>
        <dbReference type="Pfam" id="PF07715"/>
    </source>
</evidence>
<dbReference type="InterPro" id="IPR012910">
    <property type="entry name" value="Plug_dom"/>
</dbReference>
<evidence type="ECO:0000256" key="11">
    <source>
        <dbReference type="PROSITE-ProRule" id="PRU01360"/>
    </source>
</evidence>
<reference evidence="14" key="2">
    <citation type="submission" date="2021-04" db="EMBL/GenBank/DDBJ databases">
        <authorList>
            <person name="Gilroy R."/>
        </authorList>
    </citation>
    <scope>NUCLEOTIDE SEQUENCE</scope>
    <source>
        <strain evidence="14">G3-2149</strain>
    </source>
</reference>
<evidence type="ECO:0000256" key="6">
    <source>
        <dbReference type="ARBA" id="ARBA00022729"/>
    </source>
</evidence>
<name>A0A9E2L504_9BACT</name>
<keyword evidence="3 11" id="KW-1134">Transmembrane beta strand</keyword>
<comment type="caution">
    <text evidence="14">The sequence shown here is derived from an EMBL/GenBank/DDBJ whole genome shotgun (WGS) entry which is preliminary data.</text>
</comment>
<evidence type="ECO:0000256" key="4">
    <source>
        <dbReference type="ARBA" id="ARBA00022496"/>
    </source>
</evidence>
<evidence type="ECO:0000256" key="8">
    <source>
        <dbReference type="ARBA" id="ARBA00023065"/>
    </source>
</evidence>
<keyword evidence="5 11" id="KW-0812">Transmembrane</keyword>
<evidence type="ECO:0000256" key="3">
    <source>
        <dbReference type="ARBA" id="ARBA00022452"/>
    </source>
</evidence>
<proteinExistence type="inferred from homology"/>
<dbReference type="SUPFAM" id="SSF56935">
    <property type="entry name" value="Porins"/>
    <property type="match status" value="1"/>
</dbReference>
<evidence type="ECO:0000256" key="7">
    <source>
        <dbReference type="ARBA" id="ARBA00023004"/>
    </source>
</evidence>
<dbReference type="Gene3D" id="2.40.170.20">
    <property type="entry name" value="TonB-dependent receptor, beta-barrel domain"/>
    <property type="match status" value="1"/>
</dbReference>
<sequence>MRFILLTSILTGMVSQSYAHHATDQDSIAVSRSLERVDILANRATRKSGTAYTNIGKEELQKRNLGKDIPYLLSLTPSAITTSDAGTGIGYTTLRVRGTDATRINVTINGVPLNDSESHCLYWVNVPDLASSLKDVQIQRGAGTSTNGAGAFGASVNMLTDNAAFKPSASFQGTYGSFNTHKEMFRAATGLINDHWTFDARLSNIGSDGYIDRASSHLQSFFTQGAFYSHATSVKLLVFGGKEKTYHAWNYASKEEMKQYGRTFNSCGMYTDSEGNIRFYENQNDIYNQLHSQLLINHTFNAYWKLNAALHYTHGDGFYEEYKPESNLTEYGLQSRLDEQGNRLDDDLIRRKQMDNDFAGGLAGIAYRKGPWDIAFGGAFNRYHGKHFGRVIWVKQYEGDLDPLHPYYDSKAFKNDGNLYLKGSYDITPQLSVYADVQYRHISYQIEGENDKYNPATGKMQELNVNEHFNFCNPKAGLNWEINKSNRLYASFAVAQKESTRNNYTEMKQNRLPRPERLLDYELGYQFQNRIAALGANLYFMDYKDQLILTGEVNEIGEALTDNVPKSYRLGVELTGSLKPVEWFRWDLTATWSRNRIVDFTETLYDEEMNPWVIHHGNTPIAFSPDWTASNRFTFSYRQWEAALCTQYVGSQYMTNAGQKDQMLDAYCVSNLDLSYTFHPRKIKELVLGVSVYNLFNTQYENNGYAGSYYETVNGYKVRQSYAGYAAQAGIHALGHVSISF</sequence>
<keyword evidence="2 11" id="KW-0813">Transport</keyword>
<dbReference type="PROSITE" id="PS52016">
    <property type="entry name" value="TONB_DEPENDENT_REC_3"/>
    <property type="match status" value="1"/>
</dbReference>
<keyword evidence="8" id="KW-0406">Ion transport</keyword>
<feature type="domain" description="Outer membrane protein beta-barrel" evidence="13">
    <location>
        <begin position="514"/>
        <end position="717"/>
    </location>
</feature>
<reference evidence="14" key="1">
    <citation type="journal article" date="2021" name="PeerJ">
        <title>Extensive microbial diversity within the chicken gut microbiome revealed by metagenomics and culture.</title>
        <authorList>
            <person name="Gilroy R."/>
            <person name="Ravi A."/>
            <person name="Getino M."/>
            <person name="Pursley I."/>
            <person name="Horton D.L."/>
            <person name="Alikhan N.F."/>
            <person name="Baker D."/>
            <person name="Gharbi K."/>
            <person name="Hall N."/>
            <person name="Watson M."/>
            <person name="Adriaenssens E.M."/>
            <person name="Foster-Nyarko E."/>
            <person name="Jarju S."/>
            <person name="Secka A."/>
            <person name="Antonio M."/>
            <person name="Oren A."/>
            <person name="Chaudhuri R.R."/>
            <person name="La Ragione R."/>
            <person name="Hildebrand F."/>
            <person name="Pallen M.J."/>
        </authorList>
    </citation>
    <scope>NUCLEOTIDE SEQUENCE</scope>
    <source>
        <strain evidence="14">G3-2149</strain>
    </source>
</reference>
<dbReference type="Gene3D" id="2.170.130.10">
    <property type="entry name" value="TonB-dependent receptor, plug domain"/>
    <property type="match status" value="1"/>
</dbReference>
<dbReference type="InterPro" id="IPR036942">
    <property type="entry name" value="Beta-barrel_TonB_sf"/>
</dbReference>
<protein>
    <submittedName>
        <fullName evidence="14">TonB-dependent receptor</fullName>
    </submittedName>
</protein>